<keyword evidence="5" id="KW-1185">Reference proteome</keyword>
<dbReference type="GO" id="GO:0071897">
    <property type="term" value="P:DNA biosynthetic process"/>
    <property type="evidence" value="ECO:0007669"/>
    <property type="project" value="UniProtKB-ARBA"/>
</dbReference>
<proteinExistence type="predicted"/>
<feature type="region of interest" description="Disordered" evidence="2">
    <location>
        <begin position="148"/>
        <end position="177"/>
    </location>
</feature>
<dbReference type="GO" id="GO:0003676">
    <property type="term" value="F:nucleic acid binding"/>
    <property type="evidence" value="ECO:0007669"/>
    <property type="project" value="InterPro"/>
</dbReference>
<reference evidence="4 5" key="1">
    <citation type="journal article" date="2024" name="BMC Genomics">
        <title>De novo assembly and annotation of Popillia japonica's genome with initial clues to its potential as an invasive pest.</title>
        <authorList>
            <person name="Cucini C."/>
            <person name="Boschi S."/>
            <person name="Funari R."/>
            <person name="Cardaioli E."/>
            <person name="Iannotti N."/>
            <person name="Marturano G."/>
            <person name="Paoli F."/>
            <person name="Bruttini M."/>
            <person name="Carapelli A."/>
            <person name="Frati F."/>
            <person name="Nardi F."/>
        </authorList>
    </citation>
    <scope>NUCLEOTIDE SEQUENCE [LARGE SCALE GENOMIC DNA]</scope>
    <source>
        <strain evidence="4">DMR45628</strain>
    </source>
</reference>
<name>A0AAW1HSA3_POPJA</name>
<dbReference type="PANTHER" id="PTHR37984:SF5">
    <property type="entry name" value="PROTEIN NYNRIN-LIKE"/>
    <property type="match status" value="1"/>
</dbReference>
<sequence>MLGRSHVKLTFADTKEQILIGLFDRNMCSTMLGRSHVDTDNLFHDLMEYERINIVRVERIRDSKKPHRQNEASSEETKGDDNVECKQRLPERRRSDNKPLCFKCRKYGHVADRNMCSTMLGRSHVDTNNLFHDLMEYERINIARVERIRDSKKPHRQNEASSEETKGDDNVECKQRLPERRRSDNKPLCFKCRKYGHVAKYCATLTQTNDKSEVILPICNMSKEMLTIEAGQKLGRGYLCVEDQVETDTGSMLAASTSRVGKIMDECHLGAGLSEDDVGQLRNLIEEYHDCFALSIGELGCVNDCEMKLQLTTDEPITHRPYRLSYAERMRVLKQIEELKAAGIVEESISRVPPDSHGARVQGKNSICHARRALPVWTNAISVGKWSGSVPKADQSNFGSIKRDGRRGNKPSASSIGSLKRVWINIESPKMPLTSRLNPRKCHLLVDRIQYLGFEISGDGIGPSHDKAEYSACSRQSDVDNEIGENSEMKQEEYPTREKVTRRQRTIKRPQRYLD</sequence>
<feature type="compositionally biased region" description="Basic and acidic residues" evidence="2">
    <location>
        <begin position="487"/>
        <end position="501"/>
    </location>
</feature>
<dbReference type="SUPFAM" id="SSF56672">
    <property type="entry name" value="DNA/RNA polymerases"/>
    <property type="match status" value="1"/>
</dbReference>
<feature type="compositionally biased region" description="Basic and acidic residues" evidence="2">
    <location>
        <begin position="75"/>
        <end position="90"/>
    </location>
</feature>
<dbReference type="InterPro" id="IPR001878">
    <property type="entry name" value="Znf_CCHC"/>
</dbReference>
<keyword evidence="1" id="KW-0863">Zinc-finger</keyword>
<accession>A0AAW1HSA3</accession>
<organism evidence="4 5">
    <name type="scientific">Popillia japonica</name>
    <name type="common">Japanese beetle</name>
    <dbReference type="NCBI Taxonomy" id="7064"/>
    <lineage>
        <taxon>Eukaryota</taxon>
        <taxon>Metazoa</taxon>
        <taxon>Ecdysozoa</taxon>
        <taxon>Arthropoda</taxon>
        <taxon>Hexapoda</taxon>
        <taxon>Insecta</taxon>
        <taxon>Pterygota</taxon>
        <taxon>Neoptera</taxon>
        <taxon>Endopterygota</taxon>
        <taxon>Coleoptera</taxon>
        <taxon>Polyphaga</taxon>
        <taxon>Scarabaeiformia</taxon>
        <taxon>Scarabaeidae</taxon>
        <taxon>Rutelinae</taxon>
        <taxon>Popillia</taxon>
    </lineage>
</organism>
<dbReference type="InterPro" id="IPR036875">
    <property type="entry name" value="Znf_CCHC_sf"/>
</dbReference>
<keyword evidence="1" id="KW-0479">Metal-binding</keyword>
<dbReference type="EMBL" id="JASPKY010001051">
    <property type="protein sequence ID" value="KAK9679277.1"/>
    <property type="molecule type" value="Genomic_DNA"/>
</dbReference>
<feature type="region of interest" description="Disordered" evidence="2">
    <location>
        <begin position="395"/>
        <end position="414"/>
    </location>
</feature>
<dbReference type="Proteomes" id="UP001458880">
    <property type="component" value="Unassembled WGS sequence"/>
</dbReference>
<dbReference type="PROSITE" id="PS50158">
    <property type="entry name" value="ZF_CCHC"/>
    <property type="match status" value="1"/>
</dbReference>
<dbReference type="AlphaFoldDB" id="A0AAW1HSA3"/>
<protein>
    <recommendedName>
        <fullName evidence="3">CCHC-type domain-containing protein</fullName>
    </recommendedName>
</protein>
<dbReference type="InterPro" id="IPR050951">
    <property type="entry name" value="Retrovirus_Pol_polyprotein"/>
</dbReference>
<evidence type="ECO:0000256" key="2">
    <source>
        <dbReference type="SAM" id="MobiDB-lite"/>
    </source>
</evidence>
<dbReference type="SUPFAM" id="SSF57756">
    <property type="entry name" value="Retrovirus zinc finger-like domains"/>
    <property type="match status" value="1"/>
</dbReference>
<dbReference type="SMART" id="SM00343">
    <property type="entry name" value="ZnF_C2HC"/>
    <property type="match status" value="2"/>
</dbReference>
<dbReference type="PANTHER" id="PTHR37984">
    <property type="entry name" value="PROTEIN CBG26694"/>
    <property type="match status" value="1"/>
</dbReference>
<feature type="region of interest" description="Disordered" evidence="2">
    <location>
        <begin position="62"/>
        <end position="90"/>
    </location>
</feature>
<dbReference type="InterPro" id="IPR043502">
    <property type="entry name" value="DNA/RNA_pol_sf"/>
</dbReference>
<evidence type="ECO:0000313" key="4">
    <source>
        <dbReference type="EMBL" id="KAK9679277.1"/>
    </source>
</evidence>
<feature type="compositionally biased region" description="Basic residues" evidence="2">
    <location>
        <begin position="502"/>
        <end position="515"/>
    </location>
</feature>
<feature type="compositionally biased region" description="Basic and acidic residues" evidence="2">
    <location>
        <begin position="163"/>
        <end position="177"/>
    </location>
</feature>
<dbReference type="GO" id="GO:0008270">
    <property type="term" value="F:zinc ion binding"/>
    <property type="evidence" value="ECO:0007669"/>
    <property type="project" value="UniProtKB-KW"/>
</dbReference>
<keyword evidence="1" id="KW-0862">Zinc</keyword>
<evidence type="ECO:0000313" key="5">
    <source>
        <dbReference type="Proteomes" id="UP001458880"/>
    </source>
</evidence>
<feature type="domain" description="CCHC-type" evidence="3">
    <location>
        <begin position="189"/>
        <end position="202"/>
    </location>
</feature>
<comment type="caution">
    <text evidence="4">The sequence shown here is derived from an EMBL/GenBank/DDBJ whole genome shotgun (WGS) entry which is preliminary data.</text>
</comment>
<evidence type="ECO:0000259" key="3">
    <source>
        <dbReference type="PROSITE" id="PS50158"/>
    </source>
</evidence>
<gene>
    <name evidence="4" type="ORF">QE152_g40148</name>
</gene>
<evidence type="ECO:0000256" key="1">
    <source>
        <dbReference type="PROSITE-ProRule" id="PRU00047"/>
    </source>
</evidence>
<feature type="region of interest" description="Disordered" evidence="2">
    <location>
        <begin position="466"/>
        <end position="515"/>
    </location>
</feature>